<dbReference type="Proteomes" id="UP000694549">
    <property type="component" value="Unplaced"/>
</dbReference>
<evidence type="ECO:0000313" key="1">
    <source>
        <dbReference type="Ensembl" id="ENSAZOP00000013771.1"/>
    </source>
</evidence>
<name>A0A8B9UWF4_9AVES</name>
<reference evidence="1" key="1">
    <citation type="submission" date="2025-08" db="UniProtKB">
        <authorList>
            <consortium name="Ensembl"/>
        </authorList>
    </citation>
    <scope>IDENTIFICATION</scope>
</reference>
<evidence type="ECO:0000313" key="2">
    <source>
        <dbReference type="Proteomes" id="UP000694549"/>
    </source>
</evidence>
<keyword evidence="2" id="KW-1185">Reference proteome</keyword>
<protein>
    <submittedName>
        <fullName evidence="1">Uncharacterized protein</fullName>
    </submittedName>
</protein>
<reference evidence="1" key="2">
    <citation type="submission" date="2025-09" db="UniProtKB">
        <authorList>
            <consortium name="Ensembl"/>
        </authorList>
    </citation>
    <scope>IDENTIFICATION</scope>
</reference>
<dbReference type="AlphaFoldDB" id="A0A8B9UWF4"/>
<organism evidence="1 2">
    <name type="scientific">Anas zonorhyncha</name>
    <name type="common">Eastern spot-billed duck</name>
    <dbReference type="NCBI Taxonomy" id="75864"/>
    <lineage>
        <taxon>Eukaryota</taxon>
        <taxon>Metazoa</taxon>
        <taxon>Chordata</taxon>
        <taxon>Craniata</taxon>
        <taxon>Vertebrata</taxon>
        <taxon>Euteleostomi</taxon>
        <taxon>Archelosauria</taxon>
        <taxon>Archosauria</taxon>
        <taxon>Dinosauria</taxon>
        <taxon>Saurischia</taxon>
        <taxon>Theropoda</taxon>
        <taxon>Coelurosauria</taxon>
        <taxon>Aves</taxon>
        <taxon>Neognathae</taxon>
        <taxon>Galloanserae</taxon>
        <taxon>Anseriformes</taxon>
        <taxon>Anatidae</taxon>
        <taxon>Anatinae</taxon>
        <taxon>Anas</taxon>
    </lineage>
</organism>
<accession>A0A8B9UWF4</accession>
<proteinExistence type="predicted"/>
<sequence length="68" mass="7589">FLWFCIRSPAFVSQCDFNYSGAAVIIHVSLYCSFAGDTRKSSLLKQKLWKMASPKPPPISLPLEGIIL</sequence>
<dbReference type="Ensembl" id="ENSAZOT00000014797.1">
    <property type="protein sequence ID" value="ENSAZOP00000013771.1"/>
    <property type="gene ID" value="ENSAZOG00000008867.1"/>
</dbReference>